<gene>
    <name evidence="1" type="ORF">Anas_12260</name>
</gene>
<reference evidence="1 2" key="1">
    <citation type="journal article" date="2019" name="PLoS Biol.">
        <title>Sex chromosomes control vertical transmission of feminizing Wolbachia symbionts in an isopod.</title>
        <authorList>
            <person name="Becking T."/>
            <person name="Chebbi M.A."/>
            <person name="Giraud I."/>
            <person name="Moumen B."/>
            <person name="Laverre T."/>
            <person name="Caubet Y."/>
            <person name="Peccoud J."/>
            <person name="Gilbert C."/>
            <person name="Cordaux R."/>
        </authorList>
    </citation>
    <scope>NUCLEOTIDE SEQUENCE [LARGE SCALE GENOMIC DNA]</scope>
    <source>
        <strain evidence="1">ANa2</strain>
        <tissue evidence="1">Whole body excluding digestive tract and cuticle</tissue>
    </source>
</reference>
<evidence type="ECO:0000313" key="1">
    <source>
        <dbReference type="EMBL" id="KAB7493750.1"/>
    </source>
</evidence>
<proteinExistence type="predicted"/>
<protein>
    <submittedName>
        <fullName evidence="1">Uncharacterized protein</fullName>
    </submittedName>
</protein>
<name>A0A5N5SJ70_9CRUS</name>
<organism evidence="1 2">
    <name type="scientific">Armadillidium nasatum</name>
    <dbReference type="NCBI Taxonomy" id="96803"/>
    <lineage>
        <taxon>Eukaryota</taxon>
        <taxon>Metazoa</taxon>
        <taxon>Ecdysozoa</taxon>
        <taxon>Arthropoda</taxon>
        <taxon>Crustacea</taxon>
        <taxon>Multicrustacea</taxon>
        <taxon>Malacostraca</taxon>
        <taxon>Eumalacostraca</taxon>
        <taxon>Peracarida</taxon>
        <taxon>Isopoda</taxon>
        <taxon>Oniscidea</taxon>
        <taxon>Crinocheta</taxon>
        <taxon>Armadillidiidae</taxon>
        <taxon>Armadillidium</taxon>
    </lineage>
</organism>
<keyword evidence="2" id="KW-1185">Reference proteome</keyword>
<accession>A0A5N5SJ70</accession>
<evidence type="ECO:0000313" key="2">
    <source>
        <dbReference type="Proteomes" id="UP000326759"/>
    </source>
</evidence>
<dbReference type="EMBL" id="SEYY01024978">
    <property type="protein sequence ID" value="KAB7493750.1"/>
    <property type="molecule type" value="Genomic_DNA"/>
</dbReference>
<dbReference type="OrthoDB" id="10305042at2759"/>
<dbReference type="Proteomes" id="UP000326759">
    <property type="component" value="Unassembled WGS sequence"/>
</dbReference>
<dbReference type="SUPFAM" id="SSF57302">
    <property type="entry name" value="Snake toxin-like"/>
    <property type="match status" value="1"/>
</dbReference>
<dbReference type="AlphaFoldDB" id="A0A5N5SJ70"/>
<feature type="non-terminal residue" evidence="1">
    <location>
        <position position="143"/>
    </location>
</feature>
<comment type="caution">
    <text evidence="1">The sequence shown here is derived from an EMBL/GenBank/DDBJ whole genome shotgun (WGS) entry which is preliminary data.</text>
</comment>
<sequence length="143" mass="16343">MCFISVRIFYIRLLKEIFQQNEEISTSLDIDETRMCYFCLPEDDNQEDTKEIITYIEEQTKNEVANCSSSSIINPMNLINCTNQDMVCATITKGDSMNSDWVARTCMMIGEKSSDYIITSGVAIKRESPDIMVHFCSENKCNG</sequence>
<dbReference type="InterPro" id="IPR045860">
    <property type="entry name" value="Snake_toxin-like_sf"/>
</dbReference>